<dbReference type="InterPro" id="IPR020946">
    <property type="entry name" value="Flavin_mOase-like"/>
</dbReference>
<evidence type="ECO:0000256" key="21">
    <source>
        <dbReference type="ARBA" id="ARBA00047426"/>
    </source>
</evidence>
<dbReference type="EC" id="1.6.3.1" evidence="4"/>
<gene>
    <name evidence="31" type="ORF">K1X13_04465</name>
</gene>
<evidence type="ECO:0000256" key="14">
    <source>
        <dbReference type="ARBA" id="ARBA00023002"/>
    </source>
</evidence>
<evidence type="ECO:0000256" key="1">
    <source>
        <dbReference type="ARBA" id="ARBA00004524"/>
    </source>
</evidence>
<comment type="similarity">
    <text evidence="2">Belongs to the FMO family.</text>
</comment>
<dbReference type="PRINTS" id="PR00370">
    <property type="entry name" value="FMOXYGENASE"/>
</dbReference>
<organism evidence="31 32">
    <name type="scientific">Nocardioides jiangsuensis</name>
    <dbReference type="NCBI Taxonomy" id="2866161"/>
    <lineage>
        <taxon>Bacteria</taxon>
        <taxon>Bacillati</taxon>
        <taxon>Actinomycetota</taxon>
        <taxon>Actinomycetes</taxon>
        <taxon>Propionibacteriales</taxon>
        <taxon>Nocardioidaceae</taxon>
        <taxon>Nocardioides</taxon>
    </lineage>
</organism>
<dbReference type="EMBL" id="JAIEZQ010000001">
    <property type="protein sequence ID" value="MBY9074072.1"/>
    <property type="molecule type" value="Genomic_DNA"/>
</dbReference>
<name>A0ABS7RGB2_9ACTN</name>
<proteinExistence type="inferred from homology"/>
<keyword evidence="7" id="KW-0597">Phosphoprotein</keyword>
<comment type="catalytic activity">
    <reaction evidence="29">
        <text>N,N-dimethylaniline + NADPH + O2 + H(+) = N,N-dimethylaniline N-oxide + NADP(+) + H2O</text>
        <dbReference type="Rhea" id="RHEA:24468"/>
        <dbReference type="ChEBI" id="CHEBI:15377"/>
        <dbReference type="ChEBI" id="CHEBI:15378"/>
        <dbReference type="ChEBI" id="CHEBI:15379"/>
        <dbReference type="ChEBI" id="CHEBI:16269"/>
        <dbReference type="ChEBI" id="CHEBI:17735"/>
        <dbReference type="ChEBI" id="CHEBI:57783"/>
        <dbReference type="ChEBI" id="CHEBI:58349"/>
        <dbReference type="EC" id="1.14.13.8"/>
    </reaction>
    <physiologicalReaction direction="left-to-right" evidence="29">
        <dbReference type="Rhea" id="RHEA:24469"/>
    </physiologicalReaction>
</comment>
<dbReference type="SUPFAM" id="SSF51905">
    <property type="entry name" value="FAD/NAD(P)-binding domain"/>
    <property type="match status" value="2"/>
</dbReference>
<dbReference type="InterPro" id="IPR050346">
    <property type="entry name" value="FMO-like"/>
</dbReference>
<comment type="catalytic activity">
    <reaction evidence="21">
        <text>hexan-3-one + NADPH + O2 + H(+) = propyl propanoate + NADP(+) + H2O</text>
        <dbReference type="Rhea" id="RHEA:54848"/>
        <dbReference type="ChEBI" id="CHEBI:15377"/>
        <dbReference type="ChEBI" id="CHEBI:15378"/>
        <dbReference type="ChEBI" id="CHEBI:15379"/>
        <dbReference type="ChEBI" id="CHEBI:57783"/>
        <dbReference type="ChEBI" id="CHEBI:58349"/>
        <dbReference type="ChEBI" id="CHEBI:89828"/>
        <dbReference type="ChEBI" id="CHEBI:89891"/>
    </reaction>
    <physiologicalReaction direction="left-to-right" evidence="21">
        <dbReference type="Rhea" id="RHEA:54849"/>
    </physiologicalReaction>
</comment>
<dbReference type="PANTHER" id="PTHR23023">
    <property type="entry name" value="DIMETHYLANILINE MONOOXYGENASE"/>
    <property type="match status" value="1"/>
</dbReference>
<evidence type="ECO:0000256" key="12">
    <source>
        <dbReference type="ARBA" id="ARBA00022857"/>
    </source>
</evidence>
<keyword evidence="12" id="KW-0521">NADP</keyword>
<keyword evidence="32" id="KW-1185">Reference proteome</keyword>
<comment type="catalytic activity">
    <reaction evidence="30">
        <text>octan-3-one + NADPH + O2 + H(+) = pentyl propanoate + NADP(+) + H2O</text>
        <dbReference type="Rhea" id="RHEA:54840"/>
        <dbReference type="ChEBI" id="CHEBI:15377"/>
        <dbReference type="ChEBI" id="CHEBI:15378"/>
        <dbReference type="ChEBI" id="CHEBI:15379"/>
        <dbReference type="ChEBI" id="CHEBI:57783"/>
        <dbReference type="ChEBI" id="CHEBI:58349"/>
        <dbReference type="ChEBI" id="CHEBI:80946"/>
        <dbReference type="ChEBI" id="CHEBI:87373"/>
    </reaction>
    <physiologicalReaction direction="left-to-right" evidence="30">
        <dbReference type="Rhea" id="RHEA:54841"/>
    </physiologicalReaction>
</comment>
<evidence type="ECO:0000256" key="15">
    <source>
        <dbReference type="ARBA" id="ARBA00023098"/>
    </source>
</evidence>
<evidence type="ECO:0000256" key="6">
    <source>
        <dbReference type="ARBA" id="ARBA00022481"/>
    </source>
</evidence>
<keyword evidence="14" id="KW-0560">Oxidoreductase</keyword>
<comment type="catalytic activity">
    <reaction evidence="25">
        <text>hexan-3-one + NADPH + O2 + H(+) = ethyl butanoate + NADP(+) + H2O</text>
        <dbReference type="Rhea" id="RHEA:54844"/>
        <dbReference type="ChEBI" id="CHEBI:15377"/>
        <dbReference type="ChEBI" id="CHEBI:15378"/>
        <dbReference type="ChEBI" id="CHEBI:15379"/>
        <dbReference type="ChEBI" id="CHEBI:57783"/>
        <dbReference type="ChEBI" id="CHEBI:58349"/>
        <dbReference type="ChEBI" id="CHEBI:88764"/>
        <dbReference type="ChEBI" id="CHEBI:89891"/>
    </reaction>
    <physiologicalReaction direction="left-to-right" evidence="25">
        <dbReference type="Rhea" id="RHEA:54845"/>
    </physiologicalReaction>
</comment>
<comment type="caution">
    <text evidence="31">The sequence shown here is derived from an EMBL/GenBank/DDBJ whole genome shotgun (WGS) entry which is preliminary data.</text>
</comment>
<dbReference type="Pfam" id="PF00743">
    <property type="entry name" value="FMO-like"/>
    <property type="match status" value="1"/>
</dbReference>
<comment type="function">
    <text evidence="20">Acts as a Baeyer-Villiger monooxygenase on a broad range of substrates. Catalyzes the insertion of an oxygen atom into a carbon-carbon bond adjacent to a carbonyl, which converts ketones to esters. Active on diverse carbonyl compounds, whereas soft nucleophiles are mostly non- or poorly reactive. In contrast with other forms of FMO it is non- or poorly active on 'classical' substrates such as drugs, pesticides, and dietary components containing soft nucleophilic heteroatoms. Able to oxidize drug molecules bearing a carbonyl group on an aliphatic chain, such as nabumetone and pentoxifylline. Also, in the absence of substrates, shows slow but yet significant NADPH oxidase activity. Acts as a positive modulator of cholesterol biosynthesis as well as glucose homeostasis, promoting metabolic aging via pleiotropic effects.</text>
</comment>
<dbReference type="RefSeq" id="WP_221023789.1">
    <property type="nucleotide sequence ID" value="NZ_JAIEZQ010000001.1"/>
</dbReference>
<evidence type="ECO:0000256" key="25">
    <source>
        <dbReference type="ARBA" id="ARBA00047977"/>
    </source>
</evidence>
<keyword evidence="8" id="KW-0285">Flavoprotein</keyword>
<evidence type="ECO:0000256" key="20">
    <source>
        <dbReference type="ARBA" id="ARBA00045722"/>
    </source>
</evidence>
<dbReference type="InterPro" id="IPR002257">
    <property type="entry name" value="Flavin_mOase_5"/>
</dbReference>
<keyword evidence="6" id="KW-0488">Methylation</keyword>
<evidence type="ECO:0000256" key="17">
    <source>
        <dbReference type="ARBA" id="ARBA00029728"/>
    </source>
</evidence>
<evidence type="ECO:0000256" key="26">
    <source>
        <dbReference type="ARBA" id="ARBA00048459"/>
    </source>
</evidence>
<evidence type="ECO:0000256" key="2">
    <source>
        <dbReference type="ARBA" id="ARBA00009183"/>
    </source>
</evidence>
<comment type="catalytic activity">
    <reaction evidence="26">
        <text>octan-3-one + NADPH + O2 + H(+) = ethyl hexanoate + NADP(+) + H2O</text>
        <dbReference type="Rhea" id="RHEA:54856"/>
        <dbReference type="ChEBI" id="CHEBI:15377"/>
        <dbReference type="ChEBI" id="CHEBI:15378"/>
        <dbReference type="ChEBI" id="CHEBI:15379"/>
        <dbReference type="ChEBI" id="CHEBI:57783"/>
        <dbReference type="ChEBI" id="CHEBI:58349"/>
        <dbReference type="ChEBI" id="CHEBI:80946"/>
        <dbReference type="ChEBI" id="CHEBI:86055"/>
    </reaction>
    <physiologicalReaction direction="left-to-right" evidence="26">
        <dbReference type="Rhea" id="RHEA:54857"/>
    </physiologicalReaction>
</comment>
<keyword evidence="15" id="KW-0443">Lipid metabolism</keyword>
<keyword evidence="11" id="KW-0256">Endoplasmic reticulum</keyword>
<evidence type="ECO:0000256" key="11">
    <source>
        <dbReference type="ARBA" id="ARBA00022848"/>
    </source>
</evidence>
<comment type="catalytic activity">
    <reaction evidence="24">
        <text>NADPH + O2 + H(+) = H2O2 + NADP(+)</text>
        <dbReference type="Rhea" id="RHEA:11260"/>
        <dbReference type="ChEBI" id="CHEBI:15378"/>
        <dbReference type="ChEBI" id="CHEBI:15379"/>
        <dbReference type="ChEBI" id="CHEBI:16240"/>
        <dbReference type="ChEBI" id="CHEBI:57783"/>
        <dbReference type="ChEBI" id="CHEBI:58349"/>
        <dbReference type="EC" id="1.6.3.1"/>
    </reaction>
    <physiologicalReaction direction="left-to-right" evidence="24">
        <dbReference type="Rhea" id="RHEA:11261"/>
    </physiologicalReaction>
</comment>
<protein>
    <recommendedName>
        <fullName evidence="5">Flavin-containing monooxygenase 5</fullName>
        <ecNumber evidence="4">1.6.3.1</ecNumber>
    </recommendedName>
    <alternativeName>
        <fullName evidence="19">Dimethylaniline monooxygenase [N-oxide-forming] 5</fullName>
    </alternativeName>
    <alternativeName>
        <fullName evidence="17">Dimethylaniline oxidase 5</fullName>
    </alternativeName>
    <alternativeName>
        <fullName evidence="18">NADPH oxidase</fullName>
    </alternativeName>
</protein>
<evidence type="ECO:0000256" key="8">
    <source>
        <dbReference type="ARBA" id="ARBA00022630"/>
    </source>
</evidence>
<dbReference type="PRINTS" id="PR01125">
    <property type="entry name" value="FMOXYGENASE5"/>
</dbReference>
<comment type="subcellular location">
    <subcellularLocation>
        <location evidence="1">Microsome membrane</location>
    </subcellularLocation>
</comment>
<evidence type="ECO:0000313" key="32">
    <source>
        <dbReference type="Proteomes" id="UP000754710"/>
    </source>
</evidence>
<keyword evidence="13" id="KW-1133">Transmembrane helix</keyword>
<dbReference type="InterPro" id="IPR000960">
    <property type="entry name" value="Flavin_mOase"/>
</dbReference>
<dbReference type="PIRSF" id="PIRSF000332">
    <property type="entry name" value="FMO"/>
    <property type="match status" value="1"/>
</dbReference>
<evidence type="ECO:0000256" key="23">
    <source>
        <dbReference type="ARBA" id="ARBA00047855"/>
    </source>
</evidence>
<evidence type="ECO:0000256" key="3">
    <source>
        <dbReference type="ARBA" id="ARBA00010139"/>
    </source>
</evidence>
<keyword evidence="9" id="KW-0812">Transmembrane</keyword>
<comment type="catalytic activity">
    <reaction evidence="27">
        <text>(2E)-geranial + NADPH + O2 + H(+) = (1E)-2,6-dimethylhepta-1,5-dien-1-yl formate + NADP(+) + H2O</text>
        <dbReference type="Rhea" id="RHEA:54860"/>
        <dbReference type="ChEBI" id="CHEBI:15377"/>
        <dbReference type="ChEBI" id="CHEBI:15378"/>
        <dbReference type="ChEBI" id="CHEBI:15379"/>
        <dbReference type="ChEBI" id="CHEBI:16980"/>
        <dbReference type="ChEBI" id="CHEBI:57783"/>
        <dbReference type="ChEBI" id="CHEBI:58349"/>
        <dbReference type="ChEBI" id="CHEBI:138375"/>
    </reaction>
    <physiologicalReaction direction="left-to-right" evidence="27">
        <dbReference type="Rhea" id="RHEA:54861"/>
    </physiologicalReaction>
</comment>
<evidence type="ECO:0000256" key="9">
    <source>
        <dbReference type="ARBA" id="ARBA00022692"/>
    </source>
</evidence>
<evidence type="ECO:0000256" key="22">
    <source>
        <dbReference type="ARBA" id="ARBA00047574"/>
    </source>
</evidence>
<evidence type="ECO:0000256" key="5">
    <source>
        <dbReference type="ARBA" id="ARBA00019213"/>
    </source>
</evidence>
<evidence type="ECO:0000256" key="27">
    <source>
        <dbReference type="ARBA" id="ARBA00048989"/>
    </source>
</evidence>
<evidence type="ECO:0000256" key="7">
    <source>
        <dbReference type="ARBA" id="ARBA00022553"/>
    </source>
</evidence>
<evidence type="ECO:0000256" key="19">
    <source>
        <dbReference type="ARBA" id="ARBA00033301"/>
    </source>
</evidence>
<evidence type="ECO:0000256" key="13">
    <source>
        <dbReference type="ARBA" id="ARBA00022989"/>
    </source>
</evidence>
<comment type="catalytic activity">
    <reaction evidence="28">
        <text>heptan-4-one + NADPH + O2 + H(+) = propyl butanoate + NADP(+) + H2O</text>
        <dbReference type="Rhea" id="RHEA:54852"/>
        <dbReference type="ChEBI" id="CHEBI:15377"/>
        <dbReference type="ChEBI" id="CHEBI:15378"/>
        <dbReference type="ChEBI" id="CHEBI:15379"/>
        <dbReference type="ChEBI" id="CHEBI:57783"/>
        <dbReference type="ChEBI" id="CHEBI:58349"/>
        <dbReference type="ChEBI" id="CHEBI:89484"/>
        <dbReference type="ChEBI" id="CHEBI:89719"/>
    </reaction>
    <physiologicalReaction direction="left-to-right" evidence="28">
        <dbReference type="Rhea" id="RHEA:54853"/>
    </physiologicalReaction>
</comment>
<keyword evidence="10" id="KW-0274">FAD</keyword>
<comment type="catalytic activity">
    <reaction evidence="23">
        <text>sulcatone + NADPH + O2 + H(+) = 4-methylpent-3-en-1-yl acetate + NADP(+) + H2O</text>
        <dbReference type="Rhea" id="RHEA:54864"/>
        <dbReference type="ChEBI" id="CHEBI:15377"/>
        <dbReference type="ChEBI" id="CHEBI:15378"/>
        <dbReference type="ChEBI" id="CHEBI:15379"/>
        <dbReference type="ChEBI" id="CHEBI:16310"/>
        <dbReference type="ChEBI" id="CHEBI:57783"/>
        <dbReference type="ChEBI" id="CHEBI:58349"/>
        <dbReference type="ChEBI" id="CHEBI:138373"/>
    </reaction>
    <physiologicalReaction direction="left-to-right" evidence="23">
        <dbReference type="Rhea" id="RHEA:54865"/>
    </physiologicalReaction>
</comment>
<keyword evidence="16" id="KW-0472">Membrane</keyword>
<evidence type="ECO:0000256" key="28">
    <source>
        <dbReference type="ARBA" id="ARBA00048990"/>
    </source>
</evidence>
<keyword evidence="11" id="KW-0492">Microsome</keyword>
<evidence type="ECO:0000256" key="10">
    <source>
        <dbReference type="ARBA" id="ARBA00022827"/>
    </source>
</evidence>
<evidence type="ECO:0000256" key="29">
    <source>
        <dbReference type="ARBA" id="ARBA00049443"/>
    </source>
</evidence>
<evidence type="ECO:0000256" key="16">
    <source>
        <dbReference type="ARBA" id="ARBA00023136"/>
    </source>
</evidence>
<dbReference type="Gene3D" id="3.50.50.60">
    <property type="entry name" value="FAD/NAD(P)-binding domain"/>
    <property type="match status" value="1"/>
</dbReference>
<evidence type="ECO:0000256" key="4">
    <source>
        <dbReference type="ARBA" id="ARBA00012698"/>
    </source>
</evidence>
<comment type="similarity">
    <text evidence="3">Belongs to the FAD-binding monooxygenase family.</text>
</comment>
<evidence type="ECO:0000256" key="30">
    <source>
        <dbReference type="ARBA" id="ARBA00049475"/>
    </source>
</evidence>
<dbReference type="Proteomes" id="UP000754710">
    <property type="component" value="Unassembled WGS sequence"/>
</dbReference>
<dbReference type="InterPro" id="IPR036188">
    <property type="entry name" value="FAD/NAD-bd_sf"/>
</dbReference>
<evidence type="ECO:0000256" key="24">
    <source>
        <dbReference type="ARBA" id="ARBA00047864"/>
    </source>
</evidence>
<evidence type="ECO:0000313" key="31">
    <source>
        <dbReference type="EMBL" id="MBY9074072.1"/>
    </source>
</evidence>
<reference evidence="31 32" key="1">
    <citation type="submission" date="2021-08" db="EMBL/GenBank/DDBJ databases">
        <title>Nocardioides bacterium WL0053 sp. nov., isolated from the sediment.</title>
        <authorList>
            <person name="Wang L."/>
            <person name="Zhang D."/>
            <person name="Zhang A."/>
        </authorList>
    </citation>
    <scope>NUCLEOTIDE SEQUENCE [LARGE SCALE GENOMIC DNA]</scope>
    <source>
        <strain evidence="31 32">WL0053</strain>
    </source>
</reference>
<sequence>MHARVCIIGAGSSGITAAQVMHARGIPFDCFEIGSEVGGNWRYDNDNRMSSAYRSLHINTSRQLMEYRAYPMPDDLPDYPSHWQIAAYFDAFVDHFGLRDKITFRTEVVKVVPVPAAEGGGYDVTLRSRDQAGTPSEPEVRRYENVVVANGHHWDPRWPEPSFPGAETFPGDQLHAHYYKTPEIFAGKRVLVLGIGNSACDIAVESSRTADETFLAMRRGAHIVPKFVFGVPTDHLTDSALARGPLKVQQLAMAALLRVAQGRVTDYGLPKPDHAVLHAHPTVSDDLLTRLGHGDITVKPNIDRFEGSKVFFEDGTAAEVDTVVYCTGYKVTFPFFDDTVVTAADNHVDLYRRVVDPEHPGLYFVGLIQPLGAIMPLAEAQAEWVGDLVAGEGALPSYDEMRAQIARYDEQLRRRYVASKRHTIQVDFHKYRAEIERERAASRARVSGTAPARGLVARAAARLAARRG</sequence>
<comment type="catalytic activity">
    <reaction evidence="22">
        <text>heptan-2-one + NADPH + O2 + H(+) = pentyl acetate + NADP(+) + H2O</text>
        <dbReference type="Rhea" id="RHEA:54836"/>
        <dbReference type="ChEBI" id="CHEBI:5672"/>
        <dbReference type="ChEBI" id="CHEBI:15377"/>
        <dbReference type="ChEBI" id="CHEBI:15378"/>
        <dbReference type="ChEBI" id="CHEBI:15379"/>
        <dbReference type="ChEBI" id="CHEBI:57783"/>
        <dbReference type="ChEBI" id="CHEBI:58349"/>
        <dbReference type="ChEBI" id="CHEBI:87362"/>
    </reaction>
    <physiologicalReaction direction="left-to-right" evidence="22">
        <dbReference type="Rhea" id="RHEA:54837"/>
    </physiologicalReaction>
</comment>
<evidence type="ECO:0000256" key="18">
    <source>
        <dbReference type="ARBA" id="ARBA00033213"/>
    </source>
</evidence>
<accession>A0ABS7RGB2</accession>